<evidence type="ECO:0000256" key="2">
    <source>
        <dbReference type="ARBA" id="ARBA00009592"/>
    </source>
</evidence>
<dbReference type="PRINTS" id="PR00019">
    <property type="entry name" value="LEURICHRPT"/>
</dbReference>
<dbReference type="AlphaFoldDB" id="A0A1U7X3W9"/>
<evidence type="ECO:0000256" key="7">
    <source>
        <dbReference type="ARBA" id="ARBA00022989"/>
    </source>
</evidence>
<dbReference type="PANTHER" id="PTHR27004">
    <property type="entry name" value="RECEPTOR-LIKE PROTEIN 12 ISOFORM X1"/>
    <property type="match status" value="1"/>
</dbReference>
<dbReference type="InterPro" id="IPR032675">
    <property type="entry name" value="LRR_dom_sf"/>
</dbReference>
<accession>A0A1U7X3W9</accession>
<sequence>MRTLDQTMEEPRYLGDVYYKDSITIATKGLEFELVRIMTVFTAIDFSTNRFEGHIPSIMGDLIALRVLNLSHNRLQGHIPNSLENLSVVESVDISFNQLSGAIPQQLASLTYLEFLNLSNNHLQGCIPQGPQFQTFENNSYERNNSLRGFPLSKGCEKDRVSETNYILSVVVAWSPYAVPDLDDWVRKLAATSSYDERKWRNLSKGKWDAKNHGIRDVFKMRPALPGKKTASLIPKLCKDSKK</sequence>
<gene>
    <name evidence="12" type="primary">LOC104230443</name>
</gene>
<evidence type="ECO:0000256" key="4">
    <source>
        <dbReference type="ARBA" id="ARBA00022614"/>
    </source>
</evidence>
<dbReference type="Gene3D" id="3.80.10.10">
    <property type="entry name" value="Ribonuclease Inhibitor"/>
    <property type="match status" value="1"/>
</dbReference>
<keyword evidence="11" id="KW-1185">Reference proteome</keyword>
<evidence type="ECO:0000313" key="12">
    <source>
        <dbReference type="RefSeq" id="XP_009781564.1"/>
    </source>
</evidence>
<dbReference type="eggNOG" id="KOG0619">
    <property type="taxonomic scope" value="Eukaryota"/>
</dbReference>
<keyword evidence="8" id="KW-0472">Membrane</keyword>
<dbReference type="Proteomes" id="UP000189701">
    <property type="component" value="Unplaced"/>
</dbReference>
<keyword evidence="4" id="KW-0433">Leucine-rich repeat</keyword>
<keyword evidence="10" id="KW-0325">Glycoprotein</keyword>
<comment type="subcellular location">
    <subcellularLocation>
        <location evidence="1">Cell membrane</location>
        <topology evidence="1">Single-pass type I membrane protein</topology>
    </subcellularLocation>
</comment>
<evidence type="ECO:0000313" key="11">
    <source>
        <dbReference type="Proteomes" id="UP000189701"/>
    </source>
</evidence>
<dbReference type="PROSITE" id="PS51450">
    <property type="entry name" value="LRR"/>
    <property type="match status" value="1"/>
</dbReference>
<dbReference type="PANTHER" id="PTHR27004:SF375">
    <property type="entry name" value="LEUCINE-RICH REPEAT-CONTAINING N-TERMINAL PLANT-TYPE DOMAIN-CONTAINING PROTEIN"/>
    <property type="match status" value="1"/>
</dbReference>
<protein>
    <submittedName>
        <fullName evidence="12">Receptor-like protein 12</fullName>
    </submittedName>
</protein>
<keyword evidence="3" id="KW-1003">Cell membrane</keyword>
<dbReference type="FunFam" id="3.80.10.10:FF:000111">
    <property type="entry name" value="LRR receptor-like serine/threonine-protein kinase ERECTA"/>
    <property type="match status" value="1"/>
</dbReference>
<reference evidence="12" key="2">
    <citation type="submission" date="2025-08" db="UniProtKB">
        <authorList>
            <consortium name="RefSeq"/>
        </authorList>
    </citation>
    <scope>IDENTIFICATION</scope>
    <source>
        <tissue evidence="12">Leaf</tissue>
    </source>
</reference>
<dbReference type="RefSeq" id="XP_009781564.1">
    <property type="nucleotide sequence ID" value="XM_009783262.1"/>
</dbReference>
<dbReference type="Pfam" id="PF13855">
    <property type="entry name" value="LRR_8"/>
    <property type="match status" value="1"/>
</dbReference>
<comment type="similarity">
    <text evidence="2">Belongs to the RLP family.</text>
</comment>
<reference evidence="11" key="1">
    <citation type="journal article" date="2013" name="Genome Biol.">
        <title>Reference genomes and transcriptomes of Nicotiana sylvestris and Nicotiana tomentosiformis.</title>
        <authorList>
            <person name="Sierro N."/>
            <person name="Battey J.N."/>
            <person name="Ouadi S."/>
            <person name="Bovet L."/>
            <person name="Goepfert S."/>
            <person name="Bakaher N."/>
            <person name="Peitsch M.C."/>
            <person name="Ivanov N.V."/>
        </authorList>
    </citation>
    <scope>NUCLEOTIDE SEQUENCE [LARGE SCALE GENOMIC DNA]</scope>
</reference>
<evidence type="ECO:0000256" key="10">
    <source>
        <dbReference type="ARBA" id="ARBA00023180"/>
    </source>
</evidence>
<keyword evidence="7" id="KW-1133">Transmembrane helix</keyword>
<keyword evidence="9" id="KW-0675">Receptor</keyword>
<organism evidence="11 12">
    <name type="scientific">Nicotiana sylvestris</name>
    <name type="common">Wood tobacco</name>
    <name type="synonym">South American tobacco</name>
    <dbReference type="NCBI Taxonomy" id="4096"/>
    <lineage>
        <taxon>Eukaryota</taxon>
        <taxon>Viridiplantae</taxon>
        <taxon>Streptophyta</taxon>
        <taxon>Embryophyta</taxon>
        <taxon>Tracheophyta</taxon>
        <taxon>Spermatophyta</taxon>
        <taxon>Magnoliopsida</taxon>
        <taxon>eudicotyledons</taxon>
        <taxon>Gunneridae</taxon>
        <taxon>Pentapetalae</taxon>
        <taxon>asterids</taxon>
        <taxon>lamiids</taxon>
        <taxon>Solanales</taxon>
        <taxon>Solanaceae</taxon>
        <taxon>Nicotianoideae</taxon>
        <taxon>Nicotianeae</taxon>
        <taxon>Nicotiana</taxon>
    </lineage>
</organism>
<evidence type="ECO:0000256" key="5">
    <source>
        <dbReference type="ARBA" id="ARBA00022692"/>
    </source>
</evidence>
<proteinExistence type="inferred from homology"/>
<evidence type="ECO:0000256" key="9">
    <source>
        <dbReference type="ARBA" id="ARBA00023170"/>
    </source>
</evidence>
<evidence type="ECO:0000256" key="6">
    <source>
        <dbReference type="ARBA" id="ARBA00022737"/>
    </source>
</evidence>
<dbReference type="InterPro" id="IPR001611">
    <property type="entry name" value="Leu-rich_rpt"/>
</dbReference>
<dbReference type="STRING" id="4096.A0A1U7X3W9"/>
<evidence type="ECO:0000256" key="1">
    <source>
        <dbReference type="ARBA" id="ARBA00004251"/>
    </source>
</evidence>
<evidence type="ECO:0000256" key="3">
    <source>
        <dbReference type="ARBA" id="ARBA00022475"/>
    </source>
</evidence>
<dbReference type="SUPFAM" id="SSF52058">
    <property type="entry name" value="L domain-like"/>
    <property type="match status" value="1"/>
</dbReference>
<name>A0A1U7X3W9_NICSY</name>
<keyword evidence="6" id="KW-0677">Repeat</keyword>
<dbReference type="GO" id="GO:0005886">
    <property type="term" value="C:plasma membrane"/>
    <property type="evidence" value="ECO:0007669"/>
    <property type="project" value="UniProtKB-SubCell"/>
</dbReference>
<keyword evidence="5" id="KW-0812">Transmembrane</keyword>
<evidence type="ECO:0000256" key="8">
    <source>
        <dbReference type="ARBA" id="ARBA00023136"/>
    </source>
</evidence>